<evidence type="ECO:0000256" key="3">
    <source>
        <dbReference type="ARBA" id="ARBA00022729"/>
    </source>
</evidence>
<dbReference type="Proteomes" id="UP001319180">
    <property type="component" value="Unassembled WGS sequence"/>
</dbReference>
<feature type="domain" description="SusD-like N-terminal" evidence="7">
    <location>
        <begin position="59"/>
        <end position="205"/>
    </location>
</feature>
<organism evidence="8 9">
    <name type="scientific">Dawidia soli</name>
    <dbReference type="NCBI Taxonomy" id="2782352"/>
    <lineage>
        <taxon>Bacteria</taxon>
        <taxon>Pseudomonadati</taxon>
        <taxon>Bacteroidota</taxon>
        <taxon>Cytophagia</taxon>
        <taxon>Cytophagales</taxon>
        <taxon>Chryseotaleaceae</taxon>
        <taxon>Dawidia</taxon>
    </lineage>
</organism>
<evidence type="ECO:0000313" key="8">
    <source>
        <dbReference type="EMBL" id="MBT1689456.1"/>
    </source>
</evidence>
<evidence type="ECO:0000259" key="6">
    <source>
        <dbReference type="Pfam" id="PF07980"/>
    </source>
</evidence>
<keyword evidence="3" id="KW-0732">Signal</keyword>
<dbReference type="InterPro" id="IPR012944">
    <property type="entry name" value="SusD_RagB_dom"/>
</dbReference>
<dbReference type="EMBL" id="JAHESC010000041">
    <property type="protein sequence ID" value="MBT1689456.1"/>
    <property type="molecule type" value="Genomic_DNA"/>
</dbReference>
<feature type="domain" description="RagB/SusD" evidence="6">
    <location>
        <begin position="326"/>
        <end position="592"/>
    </location>
</feature>
<protein>
    <submittedName>
        <fullName evidence="8">RagB/SusD family nutrient uptake outer membrane protein</fullName>
    </submittedName>
</protein>
<dbReference type="Gene3D" id="1.25.40.390">
    <property type="match status" value="1"/>
</dbReference>
<evidence type="ECO:0000259" key="7">
    <source>
        <dbReference type="Pfam" id="PF14322"/>
    </source>
</evidence>
<evidence type="ECO:0000256" key="1">
    <source>
        <dbReference type="ARBA" id="ARBA00004442"/>
    </source>
</evidence>
<evidence type="ECO:0000256" key="4">
    <source>
        <dbReference type="ARBA" id="ARBA00023136"/>
    </source>
</evidence>
<sequence length="592" mass="65956">MKNPIKLLALFLLVTACEDVFYPAKENIRGLDAMYQEPGYAQGILANAYILLPYSASPTTDVATDDAVSNNIDNAFLQMASGAWSANNDPTSQWQGRKNAIQYLNLFLANADQVAWANDETIRMLFSDRLKGEAYGLRALQLYHLLLAHGGWTLDGQLLGVPLVNEPETPTSDFNKPRNTFQECIDQILRDAEQALELLPRDYKKFTQAEIPPRYAGIEGLTATQYERVNGEHMRGRMSGRIVEAIRAQAALLAASPAYRAGTNVTWEAAANYSAQVLNGIGGVGGLAPSGGTWYTADSGVEQLASGQTPAEILWRSDVTQSLDLERDNYPPSLFGNGRVNPSQNLVDAFPMANGYPITHASSGYDANNPYQNRDPRLTKYIVVNESQQGPAAAVIITGTYGTNNDAINQEKGFSTRTGYYLRKLLRSDVNPDPAFNTNQKHYTARIRYTEIFLAYAEAANEAWGPTGTGTHTYSAYDVIRAIRQRAGITGGDAYLESVKNDQEQMRQLIRNERRLELCFENHRFRDIRRWKVDIGQLNETVRGVEISQSGNSLHYTPVQVETRNYQEHMYHGPVPYGEINKWSLLQQNAGW</sequence>
<keyword evidence="4" id="KW-0472">Membrane</keyword>
<dbReference type="PROSITE" id="PS51257">
    <property type="entry name" value="PROKAR_LIPOPROTEIN"/>
    <property type="match status" value="1"/>
</dbReference>
<keyword evidence="5" id="KW-0998">Cell outer membrane</keyword>
<keyword evidence="9" id="KW-1185">Reference proteome</keyword>
<proteinExistence type="inferred from homology"/>
<dbReference type="GO" id="GO:0009279">
    <property type="term" value="C:cell outer membrane"/>
    <property type="evidence" value="ECO:0007669"/>
    <property type="project" value="UniProtKB-SubCell"/>
</dbReference>
<reference evidence="8 9" key="1">
    <citation type="submission" date="2021-05" db="EMBL/GenBank/DDBJ databases">
        <title>A Polyphasic approach of four new species of the genus Ohtaekwangia: Ohtaekwangia histidinii sp. nov., Ohtaekwangia cretensis sp. nov., Ohtaekwangia indiensis sp. nov., Ohtaekwangia reichenbachii sp. nov. from diverse environment.</title>
        <authorList>
            <person name="Octaviana S."/>
        </authorList>
    </citation>
    <scope>NUCLEOTIDE SEQUENCE [LARGE SCALE GENOMIC DNA]</scope>
    <source>
        <strain evidence="8 9">PWU37</strain>
    </source>
</reference>
<dbReference type="SUPFAM" id="SSF48452">
    <property type="entry name" value="TPR-like"/>
    <property type="match status" value="1"/>
</dbReference>
<dbReference type="Pfam" id="PF07980">
    <property type="entry name" value="SusD_RagB"/>
    <property type="match status" value="1"/>
</dbReference>
<dbReference type="Pfam" id="PF14322">
    <property type="entry name" value="SusD-like_3"/>
    <property type="match status" value="1"/>
</dbReference>
<name>A0AAP2DE26_9BACT</name>
<dbReference type="AlphaFoldDB" id="A0AAP2DE26"/>
<gene>
    <name evidence="8" type="ORF">KK078_23020</name>
</gene>
<dbReference type="InterPro" id="IPR033985">
    <property type="entry name" value="SusD-like_N"/>
</dbReference>
<evidence type="ECO:0000256" key="2">
    <source>
        <dbReference type="ARBA" id="ARBA00006275"/>
    </source>
</evidence>
<evidence type="ECO:0000313" key="9">
    <source>
        <dbReference type="Proteomes" id="UP001319180"/>
    </source>
</evidence>
<dbReference type="RefSeq" id="WP_254092678.1">
    <property type="nucleotide sequence ID" value="NZ_JAHESC010000041.1"/>
</dbReference>
<dbReference type="InterPro" id="IPR011990">
    <property type="entry name" value="TPR-like_helical_dom_sf"/>
</dbReference>
<accession>A0AAP2DE26</accession>
<comment type="caution">
    <text evidence="8">The sequence shown here is derived from an EMBL/GenBank/DDBJ whole genome shotgun (WGS) entry which is preliminary data.</text>
</comment>
<comment type="subcellular location">
    <subcellularLocation>
        <location evidence="1">Cell outer membrane</location>
    </subcellularLocation>
</comment>
<evidence type="ECO:0000256" key="5">
    <source>
        <dbReference type="ARBA" id="ARBA00023237"/>
    </source>
</evidence>
<comment type="similarity">
    <text evidence="2">Belongs to the SusD family.</text>
</comment>